<keyword evidence="8" id="KW-0238">DNA-binding</keyword>
<keyword evidence="7" id="KW-0175">Coiled coil</keyword>
<keyword evidence="10" id="KW-0539">Nucleus</keyword>
<sequence>MDIGNMEPVHVNEIQGVWLYLKQIDFSEPWFTGLGIFHLTCFMITASTRNSSMLQCLHFMVLLLLVFFAEMINEWAANNWKLFARQQYFDSNGLFISVVFSTPVLINCLVIVVLWLKDMSFMMSETRLLRMTRKEDANAKKQGAEESKKDQ</sequence>
<evidence type="ECO:0000256" key="4">
    <source>
        <dbReference type="ARBA" id="ARBA00014253"/>
    </source>
</evidence>
<dbReference type="OrthoDB" id="411535at2759"/>
<evidence type="ECO:0000313" key="13">
    <source>
        <dbReference type="Proteomes" id="UP000242188"/>
    </source>
</evidence>
<evidence type="ECO:0000256" key="7">
    <source>
        <dbReference type="ARBA" id="ARBA00023054"/>
    </source>
</evidence>
<comment type="subcellular location">
    <subcellularLocation>
        <location evidence="2">Endomembrane system</location>
        <topology evidence="2">Multi-pass membrane protein</topology>
    </subcellularLocation>
    <subcellularLocation>
        <location evidence="1">Nucleus membrane</location>
    </subcellularLocation>
</comment>
<keyword evidence="13" id="KW-1185">Reference proteome</keyword>
<dbReference type="Proteomes" id="UP000242188">
    <property type="component" value="Unassembled WGS sequence"/>
</dbReference>
<protein>
    <recommendedName>
        <fullName evidence="4">Transmembrane protein 18</fullName>
    </recommendedName>
</protein>
<evidence type="ECO:0000256" key="1">
    <source>
        <dbReference type="ARBA" id="ARBA00004126"/>
    </source>
</evidence>
<dbReference type="EMBL" id="NEDP02001523">
    <property type="protein sequence ID" value="OWF53060.1"/>
    <property type="molecule type" value="Genomic_DNA"/>
</dbReference>
<dbReference type="GO" id="GO:0003677">
    <property type="term" value="F:DNA binding"/>
    <property type="evidence" value="ECO:0007669"/>
    <property type="project" value="UniProtKB-KW"/>
</dbReference>
<evidence type="ECO:0000256" key="5">
    <source>
        <dbReference type="ARBA" id="ARBA00022692"/>
    </source>
</evidence>
<feature type="transmembrane region" description="Helical" evidence="11">
    <location>
        <begin position="29"/>
        <end position="46"/>
    </location>
</feature>
<dbReference type="InterPro" id="IPR026721">
    <property type="entry name" value="TMEM18"/>
</dbReference>
<comment type="similarity">
    <text evidence="3">Belongs to the TMEM18 family.</text>
</comment>
<dbReference type="GO" id="GO:0031965">
    <property type="term" value="C:nuclear membrane"/>
    <property type="evidence" value="ECO:0007669"/>
    <property type="project" value="UniProtKB-SubCell"/>
</dbReference>
<reference evidence="12 13" key="1">
    <citation type="journal article" date="2017" name="Nat. Ecol. Evol.">
        <title>Scallop genome provides insights into evolution of bilaterian karyotype and development.</title>
        <authorList>
            <person name="Wang S."/>
            <person name="Zhang J."/>
            <person name="Jiao W."/>
            <person name="Li J."/>
            <person name="Xun X."/>
            <person name="Sun Y."/>
            <person name="Guo X."/>
            <person name="Huan P."/>
            <person name="Dong B."/>
            <person name="Zhang L."/>
            <person name="Hu X."/>
            <person name="Sun X."/>
            <person name="Wang J."/>
            <person name="Zhao C."/>
            <person name="Wang Y."/>
            <person name="Wang D."/>
            <person name="Huang X."/>
            <person name="Wang R."/>
            <person name="Lv J."/>
            <person name="Li Y."/>
            <person name="Zhang Z."/>
            <person name="Liu B."/>
            <person name="Lu W."/>
            <person name="Hui Y."/>
            <person name="Liang J."/>
            <person name="Zhou Z."/>
            <person name="Hou R."/>
            <person name="Li X."/>
            <person name="Liu Y."/>
            <person name="Li H."/>
            <person name="Ning X."/>
            <person name="Lin Y."/>
            <person name="Zhao L."/>
            <person name="Xing Q."/>
            <person name="Dou J."/>
            <person name="Li Y."/>
            <person name="Mao J."/>
            <person name="Guo H."/>
            <person name="Dou H."/>
            <person name="Li T."/>
            <person name="Mu C."/>
            <person name="Jiang W."/>
            <person name="Fu Q."/>
            <person name="Fu X."/>
            <person name="Miao Y."/>
            <person name="Liu J."/>
            <person name="Yu Q."/>
            <person name="Li R."/>
            <person name="Liao H."/>
            <person name="Li X."/>
            <person name="Kong Y."/>
            <person name="Jiang Z."/>
            <person name="Chourrout D."/>
            <person name="Li R."/>
            <person name="Bao Z."/>
        </authorList>
    </citation>
    <scope>NUCLEOTIDE SEQUENCE [LARGE SCALE GENOMIC DNA]</scope>
    <source>
        <strain evidence="12 13">PY_sf001</strain>
    </source>
</reference>
<accession>A0A210QWE4</accession>
<comment type="caution">
    <text evidence="12">The sequence shown here is derived from an EMBL/GenBank/DDBJ whole genome shotgun (WGS) entry which is preliminary data.</text>
</comment>
<organism evidence="12 13">
    <name type="scientific">Mizuhopecten yessoensis</name>
    <name type="common">Japanese scallop</name>
    <name type="synonym">Patinopecten yessoensis</name>
    <dbReference type="NCBI Taxonomy" id="6573"/>
    <lineage>
        <taxon>Eukaryota</taxon>
        <taxon>Metazoa</taxon>
        <taxon>Spiralia</taxon>
        <taxon>Lophotrochozoa</taxon>
        <taxon>Mollusca</taxon>
        <taxon>Bivalvia</taxon>
        <taxon>Autobranchia</taxon>
        <taxon>Pteriomorphia</taxon>
        <taxon>Pectinida</taxon>
        <taxon>Pectinoidea</taxon>
        <taxon>Pectinidae</taxon>
        <taxon>Mizuhopecten</taxon>
    </lineage>
</organism>
<evidence type="ECO:0000256" key="3">
    <source>
        <dbReference type="ARBA" id="ARBA00009971"/>
    </source>
</evidence>
<dbReference type="Pfam" id="PF14770">
    <property type="entry name" value="TMEM18"/>
    <property type="match status" value="1"/>
</dbReference>
<dbReference type="PANTHER" id="PTHR22593:SF2">
    <property type="entry name" value="TRANSMEMBRANE PROTEIN 18"/>
    <property type="match status" value="1"/>
</dbReference>
<gene>
    <name evidence="12" type="ORF">KP79_PYT24082</name>
</gene>
<feature type="transmembrane region" description="Helical" evidence="11">
    <location>
        <begin position="53"/>
        <end position="73"/>
    </location>
</feature>
<keyword evidence="5 11" id="KW-0812">Transmembrane</keyword>
<evidence type="ECO:0000313" key="12">
    <source>
        <dbReference type="EMBL" id="OWF53060.1"/>
    </source>
</evidence>
<evidence type="ECO:0000256" key="9">
    <source>
        <dbReference type="ARBA" id="ARBA00023136"/>
    </source>
</evidence>
<evidence type="ECO:0000256" key="11">
    <source>
        <dbReference type="SAM" id="Phobius"/>
    </source>
</evidence>
<evidence type="ECO:0000256" key="6">
    <source>
        <dbReference type="ARBA" id="ARBA00022989"/>
    </source>
</evidence>
<dbReference type="STRING" id="6573.A0A210QWE4"/>
<evidence type="ECO:0000256" key="8">
    <source>
        <dbReference type="ARBA" id="ARBA00023125"/>
    </source>
</evidence>
<evidence type="ECO:0000256" key="2">
    <source>
        <dbReference type="ARBA" id="ARBA00004127"/>
    </source>
</evidence>
<keyword evidence="6 11" id="KW-1133">Transmembrane helix</keyword>
<feature type="transmembrane region" description="Helical" evidence="11">
    <location>
        <begin position="93"/>
        <end position="116"/>
    </location>
</feature>
<evidence type="ECO:0000256" key="10">
    <source>
        <dbReference type="ARBA" id="ARBA00023242"/>
    </source>
</evidence>
<dbReference type="AlphaFoldDB" id="A0A210QWE4"/>
<dbReference type="PANTHER" id="PTHR22593">
    <property type="entry name" value="TRANSMEMBRANE PROTEIN 18"/>
    <property type="match status" value="1"/>
</dbReference>
<proteinExistence type="inferred from homology"/>
<keyword evidence="9 11" id="KW-0472">Membrane</keyword>
<name>A0A210QWE4_MIZYE</name>